<keyword evidence="7" id="KW-1185">Reference proteome</keyword>
<keyword evidence="4" id="KW-1278">Translocase</keyword>
<name>A0A8I0DSC5_9FIRM</name>
<dbReference type="SUPFAM" id="SSF52540">
    <property type="entry name" value="P-loop containing nucleoside triphosphate hydrolases"/>
    <property type="match status" value="1"/>
</dbReference>
<dbReference type="InterPro" id="IPR027417">
    <property type="entry name" value="P-loop_NTPase"/>
</dbReference>
<dbReference type="PROSITE" id="PS50893">
    <property type="entry name" value="ABC_TRANSPORTER_2"/>
    <property type="match status" value="1"/>
</dbReference>
<evidence type="ECO:0000256" key="1">
    <source>
        <dbReference type="ARBA" id="ARBA00022448"/>
    </source>
</evidence>
<gene>
    <name evidence="6" type="ORF">H8S54_17235</name>
</gene>
<dbReference type="GO" id="GO:0016887">
    <property type="term" value="F:ATP hydrolysis activity"/>
    <property type="evidence" value="ECO:0007669"/>
    <property type="project" value="InterPro"/>
</dbReference>
<keyword evidence="1" id="KW-0813">Transport</keyword>
<dbReference type="InterPro" id="IPR017871">
    <property type="entry name" value="ABC_transporter-like_CS"/>
</dbReference>
<dbReference type="EMBL" id="JACOOT010000040">
    <property type="protein sequence ID" value="MBC5652790.1"/>
    <property type="molecule type" value="Genomic_DNA"/>
</dbReference>
<dbReference type="Proteomes" id="UP000652847">
    <property type="component" value="Unassembled WGS sequence"/>
</dbReference>
<dbReference type="FunFam" id="3.40.50.300:FF:000134">
    <property type="entry name" value="Iron-enterobactin ABC transporter ATP-binding protein"/>
    <property type="match status" value="1"/>
</dbReference>
<evidence type="ECO:0000256" key="3">
    <source>
        <dbReference type="ARBA" id="ARBA00022840"/>
    </source>
</evidence>
<evidence type="ECO:0000256" key="4">
    <source>
        <dbReference type="ARBA" id="ARBA00022967"/>
    </source>
</evidence>
<evidence type="ECO:0000313" key="7">
    <source>
        <dbReference type="Proteomes" id="UP000652847"/>
    </source>
</evidence>
<dbReference type="Pfam" id="PF00005">
    <property type="entry name" value="ABC_tran"/>
    <property type="match status" value="1"/>
</dbReference>
<evidence type="ECO:0000256" key="2">
    <source>
        <dbReference type="ARBA" id="ARBA00022741"/>
    </source>
</evidence>
<organism evidence="6 7">
    <name type="scientific">Blautia segnis</name>
    <dbReference type="NCBI Taxonomy" id="2763030"/>
    <lineage>
        <taxon>Bacteria</taxon>
        <taxon>Bacillati</taxon>
        <taxon>Bacillota</taxon>
        <taxon>Clostridia</taxon>
        <taxon>Lachnospirales</taxon>
        <taxon>Lachnospiraceae</taxon>
        <taxon>Blautia</taxon>
    </lineage>
</organism>
<dbReference type="InterPro" id="IPR003593">
    <property type="entry name" value="AAA+_ATPase"/>
</dbReference>
<dbReference type="PANTHER" id="PTHR42794">
    <property type="entry name" value="HEMIN IMPORT ATP-BINDING PROTEIN HMUV"/>
    <property type="match status" value="1"/>
</dbReference>
<protein>
    <submittedName>
        <fullName evidence="6">Heme ABC transporter ATP-binding protein</fullName>
    </submittedName>
</protein>
<feature type="domain" description="ABC transporter" evidence="5">
    <location>
        <begin position="2"/>
        <end position="238"/>
    </location>
</feature>
<dbReference type="SMART" id="SM00382">
    <property type="entry name" value="AAA"/>
    <property type="match status" value="1"/>
</dbReference>
<accession>A0A8I0DSC5</accession>
<dbReference type="GO" id="GO:0005524">
    <property type="term" value="F:ATP binding"/>
    <property type="evidence" value="ECO:0007669"/>
    <property type="project" value="UniProtKB-KW"/>
</dbReference>
<proteinExistence type="predicted"/>
<keyword evidence="3 6" id="KW-0067">ATP-binding</keyword>
<evidence type="ECO:0000259" key="5">
    <source>
        <dbReference type="PROSITE" id="PS50893"/>
    </source>
</evidence>
<dbReference type="NCBIfam" id="NF010068">
    <property type="entry name" value="PRK13548.1"/>
    <property type="match status" value="1"/>
</dbReference>
<dbReference type="CDD" id="cd03214">
    <property type="entry name" value="ABC_Iron-Siderophores_B12_Hemin"/>
    <property type="match status" value="1"/>
</dbReference>
<dbReference type="AlphaFoldDB" id="A0A8I0DSC5"/>
<dbReference type="InterPro" id="IPR003439">
    <property type="entry name" value="ABC_transporter-like_ATP-bd"/>
</dbReference>
<sequence>MLSFSHAAVGYGEKVVLQDVSFQVKKGEYVALIGSNGTGKSTLIKCVSGLLPLTGGEIEICGKNSRKLKARERAQMVAVVPQSYYVDYDFTVEDIVMMGRNPYIDFRHRESQEDREIAERAMKLTKTDMFRNRLYNQLSGGERQRVILARAITQQPEIILLDEPTSALDLHHQIEVMELIRQLNEKEHITVLAVLHDINLASRFCSRIVILKDGKVKADGTPREIINRQEMEELYEMRLLVKNNPLIEKTEIIPIRVMDEKQTAKPLRIHVICGEKGGVRILEQLTNMGHAVTAGVVNRESDDAEICEYLDIPRVEIGSFQTVGQEEQAKNLELMKDADAVIVADIPFGEANIRNLDGLEHVKGELYIHKNILNQDFTHGQLQRRLDEIQKIKEIHFYEKFNAGDWL</sequence>
<dbReference type="Gene3D" id="3.40.50.300">
    <property type="entry name" value="P-loop containing nucleotide triphosphate hydrolases"/>
    <property type="match status" value="1"/>
</dbReference>
<dbReference type="PROSITE" id="PS00211">
    <property type="entry name" value="ABC_TRANSPORTER_1"/>
    <property type="match status" value="1"/>
</dbReference>
<reference evidence="6 7" key="1">
    <citation type="submission" date="2020-08" db="EMBL/GenBank/DDBJ databases">
        <title>Genome public.</title>
        <authorList>
            <person name="Liu C."/>
            <person name="Sun Q."/>
        </authorList>
    </citation>
    <scope>NUCLEOTIDE SEQUENCE [LARGE SCALE GENOMIC DNA]</scope>
    <source>
        <strain evidence="6 7">BX17</strain>
    </source>
</reference>
<dbReference type="PANTHER" id="PTHR42794:SF1">
    <property type="entry name" value="HEMIN IMPORT ATP-BINDING PROTEIN HMUV"/>
    <property type="match status" value="1"/>
</dbReference>
<keyword evidence="2" id="KW-0547">Nucleotide-binding</keyword>
<evidence type="ECO:0000313" key="6">
    <source>
        <dbReference type="EMBL" id="MBC5652790.1"/>
    </source>
</evidence>
<comment type="caution">
    <text evidence="6">The sequence shown here is derived from an EMBL/GenBank/DDBJ whole genome shotgun (WGS) entry which is preliminary data.</text>
</comment>